<evidence type="ECO:0000259" key="2">
    <source>
        <dbReference type="PROSITE" id="PS50041"/>
    </source>
</evidence>
<keyword evidence="1" id="KW-0732">Signal</keyword>
<comment type="caution">
    <text evidence="3">The sequence shown here is derived from an EMBL/GenBank/DDBJ whole genome shotgun (WGS) entry which is preliminary data.</text>
</comment>
<feature type="signal peptide" evidence="1">
    <location>
        <begin position="1"/>
        <end position="24"/>
    </location>
</feature>
<dbReference type="PROSITE" id="PS50041">
    <property type="entry name" value="C_TYPE_LECTIN_2"/>
    <property type="match status" value="1"/>
</dbReference>
<accession>A0AAV2I4P9</accession>
<dbReference type="InterPro" id="IPR016187">
    <property type="entry name" value="CTDL_fold"/>
</dbReference>
<proteinExistence type="predicted"/>
<dbReference type="PANTHER" id="PTHR22801:SF63">
    <property type="entry name" value="C-TYPE LECTIN DOMAIN-CONTAINING PROTEIN"/>
    <property type="match status" value="1"/>
</dbReference>
<dbReference type="AlphaFoldDB" id="A0AAV2I4P9"/>
<dbReference type="SMART" id="SM00034">
    <property type="entry name" value="CLECT"/>
    <property type="match status" value="1"/>
</dbReference>
<feature type="chain" id="PRO_5043640388" description="C-type lectin domain-containing protein" evidence="1">
    <location>
        <begin position="25"/>
        <end position="222"/>
    </location>
</feature>
<dbReference type="Proteomes" id="UP001497497">
    <property type="component" value="Unassembled WGS sequence"/>
</dbReference>
<evidence type="ECO:0000256" key="1">
    <source>
        <dbReference type="SAM" id="SignalP"/>
    </source>
</evidence>
<feature type="domain" description="C-type lectin" evidence="2">
    <location>
        <begin position="34"/>
        <end position="160"/>
    </location>
</feature>
<keyword evidence="4" id="KW-1185">Reference proteome</keyword>
<reference evidence="3 4" key="1">
    <citation type="submission" date="2024-04" db="EMBL/GenBank/DDBJ databases">
        <authorList>
            <consortium name="Genoscope - CEA"/>
            <person name="William W."/>
        </authorList>
    </citation>
    <scope>NUCLEOTIDE SEQUENCE [LARGE SCALE GENOMIC DNA]</scope>
</reference>
<dbReference type="EMBL" id="CAXITT010000350">
    <property type="protein sequence ID" value="CAL1539683.1"/>
    <property type="molecule type" value="Genomic_DNA"/>
</dbReference>
<dbReference type="Pfam" id="PF00059">
    <property type="entry name" value="Lectin_C"/>
    <property type="match status" value="1"/>
</dbReference>
<evidence type="ECO:0000313" key="3">
    <source>
        <dbReference type="EMBL" id="CAL1539683.1"/>
    </source>
</evidence>
<gene>
    <name evidence="3" type="ORF">GSLYS_00013416001</name>
</gene>
<sequence length="222" mass="24390">MGMKNMKSLLYLTLIFTSLQEVRSACKWSESISYDNECFLFNSTQLSYSDAKSACQSKGGVLAKVVDKMQIQEASKNRGANADMWIGADDLENEGTWVWVYDREVATELADLWMTGGLEPSNCMDEDCAKISYARAPSSTSIVAGIEDEDCRVLYPFICMEREPITTPDPTTATTTGVVVTSTSTGRVPIATCGANFIDTSALLVLCVRLVVYLFDCNMIVL</sequence>
<organism evidence="3 4">
    <name type="scientific">Lymnaea stagnalis</name>
    <name type="common">Great pond snail</name>
    <name type="synonym">Helix stagnalis</name>
    <dbReference type="NCBI Taxonomy" id="6523"/>
    <lineage>
        <taxon>Eukaryota</taxon>
        <taxon>Metazoa</taxon>
        <taxon>Spiralia</taxon>
        <taxon>Lophotrochozoa</taxon>
        <taxon>Mollusca</taxon>
        <taxon>Gastropoda</taxon>
        <taxon>Heterobranchia</taxon>
        <taxon>Euthyneura</taxon>
        <taxon>Panpulmonata</taxon>
        <taxon>Hygrophila</taxon>
        <taxon>Lymnaeoidea</taxon>
        <taxon>Lymnaeidae</taxon>
        <taxon>Lymnaea</taxon>
    </lineage>
</organism>
<dbReference type="SUPFAM" id="SSF56436">
    <property type="entry name" value="C-type lectin-like"/>
    <property type="match status" value="1"/>
</dbReference>
<dbReference type="Gene3D" id="3.10.100.10">
    <property type="entry name" value="Mannose-Binding Protein A, subunit A"/>
    <property type="match status" value="1"/>
</dbReference>
<evidence type="ECO:0000313" key="4">
    <source>
        <dbReference type="Proteomes" id="UP001497497"/>
    </source>
</evidence>
<dbReference type="InterPro" id="IPR050801">
    <property type="entry name" value="Ca-Dep_Lectins_ImmuneDev"/>
</dbReference>
<dbReference type="InterPro" id="IPR001304">
    <property type="entry name" value="C-type_lectin-like"/>
</dbReference>
<protein>
    <recommendedName>
        <fullName evidence="2">C-type lectin domain-containing protein</fullName>
    </recommendedName>
</protein>
<dbReference type="PANTHER" id="PTHR22801">
    <property type="entry name" value="LITHOSTATHINE"/>
    <property type="match status" value="1"/>
</dbReference>
<dbReference type="InterPro" id="IPR016186">
    <property type="entry name" value="C-type_lectin-like/link_sf"/>
</dbReference>
<dbReference type="CDD" id="cd00037">
    <property type="entry name" value="CLECT"/>
    <property type="match status" value="1"/>
</dbReference>
<name>A0AAV2I4P9_LYMST</name>